<evidence type="ECO:0000256" key="4">
    <source>
        <dbReference type="ARBA" id="ARBA00023163"/>
    </source>
</evidence>
<name>Q0RQP6_FRAAA</name>
<evidence type="ECO:0000313" key="7">
    <source>
        <dbReference type="Proteomes" id="UP000000657"/>
    </source>
</evidence>
<keyword evidence="3" id="KW-0238">DNA-binding</keyword>
<dbReference type="KEGG" id="fal:FRAAL1471"/>
<evidence type="ECO:0000259" key="5">
    <source>
        <dbReference type="PROSITE" id="PS50931"/>
    </source>
</evidence>
<dbReference type="AlphaFoldDB" id="Q0RQP6"/>
<evidence type="ECO:0000256" key="1">
    <source>
        <dbReference type="ARBA" id="ARBA00009437"/>
    </source>
</evidence>
<dbReference type="Pfam" id="PF00126">
    <property type="entry name" value="HTH_1"/>
    <property type="match status" value="1"/>
</dbReference>
<keyword evidence="7" id="KW-1185">Reference proteome</keyword>
<dbReference type="EMBL" id="CT573213">
    <property type="protein sequence ID" value="CAJ60127.1"/>
    <property type="molecule type" value="Genomic_DNA"/>
</dbReference>
<dbReference type="HOGENOM" id="CLU_039613_6_4_11"/>
<protein>
    <submittedName>
        <fullName evidence="6">LysR-family transcriptional regulator</fullName>
    </submittedName>
</protein>
<evidence type="ECO:0000256" key="2">
    <source>
        <dbReference type="ARBA" id="ARBA00023015"/>
    </source>
</evidence>
<dbReference type="Gene3D" id="3.40.190.290">
    <property type="match status" value="1"/>
</dbReference>
<evidence type="ECO:0000256" key="3">
    <source>
        <dbReference type="ARBA" id="ARBA00023125"/>
    </source>
</evidence>
<accession>Q0RQP6</accession>
<dbReference type="Pfam" id="PF03466">
    <property type="entry name" value="LysR_substrate"/>
    <property type="match status" value="1"/>
</dbReference>
<dbReference type="Gene3D" id="1.10.10.10">
    <property type="entry name" value="Winged helix-like DNA-binding domain superfamily/Winged helix DNA-binding domain"/>
    <property type="match status" value="1"/>
</dbReference>
<feature type="domain" description="HTH lysR-type" evidence="5">
    <location>
        <begin position="5"/>
        <end position="62"/>
    </location>
</feature>
<gene>
    <name evidence="6" type="ordered locus">FRAAL1471</name>
</gene>
<reference evidence="6 7" key="1">
    <citation type="journal article" date="2007" name="Genome Res.">
        <title>Genome characteristics of facultatively symbiotic Frankia sp. strains reflect host range and host plant biogeography.</title>
        <authorList>
            <person name="Normand P."/>
            <person name="Lapierre P."/>
            <person name="Tisa L.S."/>
            <person name="Gogarten J.P."/>
            <person name="Alloisio N."/>
            <person name="Bagnarol E."/>
            <person name="Bassi C.A."/>
            <person name="Berry A.M."/>
            <person name="Bickhart D.M."/>
            <person name="Choisne N."/>
            <person name="Couloux A."/>
            <person name="Cournoyer B."/>
            <person name="Cruveiller S."/>
            <person name="Daubin V."/>
            <person name="Demange N."/>
            <person name="Francino M.P."/>
            <person name="Goltsman E."/>
            <person name="Huang Y."/>
            <person name="Kopp O.R."/>
            <person name="Labarre L."/>
            <person name="Lapidus A."/>
            <person name="Lavire C."/>
            <person name="Marechal J."/>
            <person name="Martinez M."/>
            <person name="Mastronunzio J.E."/>
            <person name="Mullin B.C."/>
            <person name="Niemann J."/>
            <person name="Pujic P."/>
            <person name="Rawnsley T."/>
            <person name="Rouy Z."/>
            <person name="Schenowitz C."/>
            <person name="Sellstedt A."/>
            <person name="Tavares F."/>
            <person name="Tomkins J.P."/>
            <person name="Vallenet D."/>
            <person name="Valverde C."/>
            <person name="Wall L.G."/>
            <person name="Wang Y."/>
            <person name="Medigue C."/>
            <person name="Benson D.R."/>
        </authorList>
    </citation>
    <scope>NUCLEOTIDE SEQUENCE [LARGE SCALE GENOMIC DNA]</scope>
    <source>
        <strain evidence="7">DSM 45986 / CECT 9034 / ACN14a</strain>
    </source>
</reference>
<organism evidence="6 7">
    <name type="scientific">Frankia alni (strain DSM 45986 / CECT 9034 / ACN14a)</name>
    <dbReference type="NCBI Taxonomy" id="326424"/>
    <lineage>
        <taxon>Bacteria</taxon>
        <taxon>Bacillati</taxon>
        <taxon>Actinomycetota</taxon>
        <taxon>Actinomycetes</taxon>
        <taxon>Frankiales</taxon>
        <taxon>Frankiaceae</taxon>
        <taxon>Frankia</taxon>
    </lineage>
</organism>
<dbReference type="PROSITE" id="PS50931">
    <property type="entry name" value="HTH_LYSR"/>
    <property type="match status" value="1"/>
</dbReference>
<dbReference type="GO" id="GO:0003700">
    <property type="term" value="F:DNA-binding transcription factor activity"/>
    <property type="evidence" value="ECO:0007669"/>
    <property type="project" value="InterPro"/>
</dbReference>
<dbReference type="CDD" id="cd05466">
    <property type="entry name" value="PBP2_LTTR_substrate"/>
    <property type="match status" value="1"/>
</dbReference>
<dbReference type="GO" id="GO:0003677">
    <property type="term" value="F:DNA binding"/>
    <property type="evidence" value="ECO:0007669"/>
    <property type="project" value="UniProtKB-KW"/>
</dbReference>
<dbReference type="RefSeq" id="WP_011602661.1">
    <property type="nucleotide sequence ID" value="NC_008278.1"/>
</dbReference>
<dbReference type="FunFam" id="1.10.10.10:FF:000001">
    <property type="entry name" value="LysR family transcriptional regulator"/>
    <property type="match status" value="1"/>
</dbReference>
<dbReference type="InterPro" id="IPR036390">
    <property type="entry name" value="WH_DNA-bd_sf"/>
</dbReference>
<dbReference type="InterPro" id="IPR036388">
    <property type="entry name" value="WH-like_DNA-bd_sf"/>
</dbReference>
<dbReference type="eggNOG" id="COG0583">
    <property type="taxonomic scope" value="Bacteria"/>
</dbReference>
<dbReference type="SUPFAM" id="SSF46785">
    <property type="entry name" value="Winged helix' DNA-binding domain"/>
    <property type="match status" value="1"/>
</dbReference>
<dbReference type="GO" id="GO:0032993">
    <property type="term" value="C:protein-DNA complex"/>
    <property type="evidence" value="ECO:0007669"/>
    <property type="project" value="TreeGrafter"/>
</dbReference>
<dbReference type="PRINTS" id="PR00039">
    <property type="entry name" value="HTHLYSR"/>
</dbReference>
<sequence>MRGWLNLRQAAYFIVVAEEESFTRAAARLHIAQPSLSQQIRALERQLDVVLLERTSRGVRPTAAGRVFLDGARSALAAAEGAVARARATAGHGGGALHVATVTSLATWVLPRAVARWRPGHPDITLRITEFPDRRTLEAFMAGGEADVGIGPRPATWSGPVRGLGHERFVVVVPAADPRAGRAGIELQAFADQDWVLYAPDHGLSELVREACAAAGFTPRGVVETRQVDAAARLAAAGLGAALVPEPAVPNDLAANRVDLAAPPLREVVAYARAAFTPAAFGFVDLLAALDVGLTRPGGAVLT</sequence>
<dbReference type="PANTHER" id="PTHR30346:SF28">
    <property type="entry name" value="HTH-TYPE TRANSCRIPTIONAL REGULATOR CYNR"/>
    <property type="match status" value="1"/>
</dbReference>
<dbReference type="PANTHER" id="PTHR30346">
    <property type="entry name" value="TRANSCRIPTIONAL DUAL REGULATOR HCAR-RELATED"/>
    <property type="match status" value="1"/>
</dbReference>
<dbReference type="OrthoDB" id="9789529at2"/>
<dbReference type="Proteomes" id="UP000000657">
    <property type="component" value="Chromosome"/>
</dbReference>
<dbReference type="InterPro" id="IPR000847">
    <property type="entry name" value="LysR_HTH_N"/>
</dbReference>
<proteinExistence type="inferred from homology"/>
<dbReference type="InterPro" id="IPR005119">
    <property type="entry name" value="LysR_subst-bd"/>
</dbReference>
<keyword evidence="2" id="KW-0805">Transcription regulation</keyword>
<comment type="similarity">
    <text evidence="1">Belongs to the LysR transcriptional regulatory family.</text>
</comment>
<evidence type="ECO:0000313" key="6">
    <source>
        <dbReference type="EMBL" id="CAJ60127.1"/>
    </source>
</evidence>
<dbReference type="SUPFAM" id="SSF53850">
    <property type="entry name" value="Periplasmic binding protein-like II"/>
    <property type="match status" value="1"/>
</dbReference>
<keyword evidence="4" id="KW-0804">Transcription</keyword>
<dbReference type="STRING" id="326424.FRAAL1471"/>